<comment type="caution">
    <text evidence="1">The sequence shown here is derived from an EMBL/GenBank/DDBJ whole genome shotgun (WGS) entry which is preliminary data.</text>
</comment>
<dbReference type="Proteomes" id="UP000192276">
    <property type="component" value="Unassembled WGS sequence"/>
</dbReference>
<dbReference type="OrthoDB" id="7933343at2"/>
<proteinExistence type="predicted"/>
<evidence type="ECO:0000313" key="2">
    <source>
        <dbReference type="Proteomes" id="UP000192276"/>
    </source>
</evidence>
<protein>
    <recommendedName>
        <fullName evidence="3">DUF3806 domain-containing protein</fullName>
    </recommendedName>
</protein>
<gene>
    <name evidence="1" type="ORF">A4R26_33470</name>
</gene>
<evidence type="ECO:0000313" key="1">
    <source>
        <dbReference type="EMBL" id="OQP66620.1"/>
    </source>
</evidence>
<evidence type="ECO:0008006" key="3">
    <source>
        <dbReference type="Google" id="ProtNLM"/>
    </source>
</evidence>
<dbReference type="EMBL" id="LWBP01000046">
    <property type="protein sequence ID" value="OQP66620.1"/>
    <property type="molecule type" value="Genomic_DNA"/>
</dbReference>
<dbReference type="RefSeq" id="WP_081162560.1">
    <property type="nucleotide sequence ID" value="NZ_LWBP01000046.1"/>
</dbReference>
<accession>A0A1V9G7S4</accession>
<sequence length="125" mass="14366">MKELDDLAESVRTKLNLKYDANSVKFIEGFIERNKGSFEKEEYQGLINSLGSFLGKCIIENYGGQWELNENGSVAIAFDKNNKAYPFAKVSKQFENGLADSIYSFYGVIPTVFKLDKKKKPWWKF</sequence>
<keyword evidence="2" id="KW-1185">Reference proteome</keyword>
<reference evidence="2" key="1">
    <citation type="submission" date="2016-04" db="EMBL/GenBank/DDBJ databases">
        <authorList>
            <person name="Chen L."/>
            <person name="Zhuang W."/>
            <person name="Wang G."/>
        </authorList>
    </citation>
    <scope>NUCLEOTIDE SEQUENCE [LARGE SCALE GENOMIC DNA]</scope>
    <source>
        <strain evidence="2">208</strain>
    </source>
</reference>
<dbReference type="AlphaFoldDB" id="A0A1V9G7S4"/>
<name>A0A1V9G7S4_9BACT</name>
<organism evidence="1 2">
    <name type="scientific">Niastella populi</name>
    <dbReference type="NCBI Taxonomy" id="550983"/>
    <lineage>
        <taxon>Bacteria</taxon>
        <taxon>Pseudomonadati</taxon>
        <taxon>Bacteroidota</taxon>
        <taxon>Chitinophagia</taxon>
        <taxon>Chitinophagales</taxon>
        <taxon>Chitinophagaceae</taxon>
        <taxon>Niastella</taxon>
    </lineage>
</organism>